<evidence type="ECO:0000256" key="1">
    <source>
        <dbReference type="SAM" id="Phobius"/>
    </source>
</evidence>
<evidence type="ECO:0000313" key="2">
    <source>
        <dbReference type="EMBL" id="KPL80051.1"/>
    </source>
</evidence>
<feature type="transmembrane region" description="Helical" evidence="1">
    <location>
        <begin position="81"/>
        <end position="103"/>
    </location>
</feature>
<feature type="transmembrane region" description="Helical" evidence="1">
    <location>
        <begin position="163"/>
        <end position="182"/>
    </location>
</feature>
<dbReference type="Proteomes" id="UP000050417">
    <property type="component" value="Unassembled WGS sequence"/>
</dbReference>
<dbReference type="AlphaFoldDB" id="A0A0P6XCD9"/>
<dbReference type="EMBL" id="LGCL01000007">
    <property type="protein sequence ID" value="KPL80051.1"/>
    <property type="molecule type" value="Genomic_DNA"/>
</dbReference>
<feature type="transmembrane region" description="Helical" evidence="1">
    <location>
        <begin position="293"/>
        <end position="313"/>
    </location>
</feature>
<keyword evidence="1" id="KW-0472">Membrane</keyword>
<evidence type="ECO:0000313" key="3">
    <source>
        <dbReference type="Proteomes" id="UP000050417"/>
    </source>
</evidence>
<evidence type="ECO:0008006" key="4">
    <source>
        <dbReference type="Google" id="ProtNLM"/>
    </source>
</evidence>
<keyword evidence="1" id="KW-0812">Transmembrane</keyword>
<organism evidence="2 3">
    <name type="scientific">Ornatilinea apprima</name>
    <dbReference type="NCBI Taxonomy" id="1134406"/>
    <lineage>
        <taxon>Bacteria</taxon>
        <taxon>Bacillati</taxon>
        <taxon>Chloroflexota</taxon>
        <taxon>Anaerolineae</taxon>
        <taxon>Anaerolineales</taxon>
        <taxon>Anaerolineaceae</taxon>
        <taxon>Ornatilinea</taxon>
    </lineage>
</organism>
<proteinExistence type="predicted"/>
<dbReference type="RefSeq" id="WP_075061274.1">
    <property type="nucleotide sequence ID" value="NZ_LGCL01000007.1"/>
</dbReference>
<feature type="transmembrane region" description="Helical" evidence="1">
    <location>
        <begin position="110"/>
        <end position="127"/>
    </location>
</feature>
<accession>A0A0P6XCD9</accession>
<keyword evidence="3" id="KW-1185">Reference proteome</keyword>
<feature type="transmembrane region" description="Helical" evidence="1">
    <location>
        <begin position="368"/>
        <end position="388"/>
    </location>
</feature>
<protein>
    <recommendedName>
        <fullName evidence="4">Glycosyltransferase RgtA/B/C/D-like domain-containing protein</fullName>
    </recommendedName>
</protein>
<feature type="transmembrane region" description="Helical" evidence="1">
    <location>
        <begin position="215"/>
        <end position="234"/>
    </location>
</feature>
<feature type="transmembrane region" description="Helical" evidence="1">
    <location>
        <begin position="334"/>
        <end position="356"/>
    </location>
</feature>
<dbReference type="OrthoDB" id="148359at2"/>
<sequence length="669" mass="75538">MHSFWRSKTRVTLLFLVLLGALVFLPLVSQLGYYHDDWHVAWAGYTRGPQQIFDQHLTDRPFMGLIYAGTYMLLGDSPQAWQLYSVAMKIGGALIFYWLGCLIWPRKPHLSGIAAALFLVFPGFLQLPTASAYSNHMVGLNMGLLSLALSLQLTRVDPRRKGLRVLLTLAAMAAALVCYLIMEWMIGLEFARGALLLAFGQGEAQGWRERAKTALLRWLPNLLAFGAFLVWRIFIFESARSVIDVGALGQSYLAQPGAMIPRLLAETLQDFFEALVLSWAVPLYNTTHSVEPGQFFLSLAFGLVAGGLMLVYLRRMQIHQPDSAFFPQTQRQEMRVVLVVGLAWVLFTIAPVVAANRSVEFENTFDRYTLAAAPGVVLALVAAVSLVMDSRANRLLFVALAAVSAMTHYNNAVYFQQFWEAQRQVWWQLAWRAPDFQDHSVLTALLPKDYRLAESYEIWGPANIIYRPEGGELKLTGEVLNQETLQPMLSAFSFGRTFRRIPMTLDFSNLVVMSLPGEGACLHVFDGSYPEVSDREDAWIRAVASRSRVDLIRTEASANLPPVEIFGPEPAHNWCYYYQKASLARQQENWEEAVRLGDEARAKGLRPVDLVEWMPFYFAYSKLGRYDDANQISAELRLNQNLIESLCAEYTRRDPPDGYSVRNLCEPNE</sequence>
<name>A0A0P6XCD9_9CHLR</name>
<comment type="caution">
    <text evidence="2">The sequence shown here is derived from an EMBL/GenBank/DDBJ whole genome shotgun (WGS) entry which is preliminary data.</text>
</comment>
<feature type="transmembrane region" description="Helical" evidence="1">
    <location>
        <begin position="395"/>
        <end position="415"/>
    </location>
</feature>
<keyword evidence="1" id="KW-1133">Transmembrane helix</keyword>
<dbReference type="STRING" id="1134406.ADN00_01915"/>
<gene>
    <name evidence="2" type="ORF">ADN00_01915</name>
</gene>
<reference evidence="2 3" key="1">
    <citation type="submission" date="2015-07" db="EMBL/GenBank/DDBJ databases">
        <title>Genome sequence of Ornatilinea apprima DSM 23815.</title>
        <authorList>
            <person name="Hemp J."/>
            <person name="Ward L.M."/>
            <person name="Pace L.A."/>
            <person name="Fischer W.W."/>
        </authorList>
    </citation>
    <scope>NUCLEOTIDE SEQUENCE [LARGE SCALE GENOMIC DNA]</scope>
    <source>
        <strain evidence="2 3">P3M-1</strain>
    </source>
</reference>